<dbReference type="Gene3D" id="1.10.10.60">
    <property type="entry name" value="Homeodomain-like"/>
    <property type="match status" value="1"/>
</dbReference>
<evidence type="ECO:0008006" key="9">
    <source>
        <dbReference type="Google" id="ProtNLM"/>
    </source>
</evidence>
<dbReference type="GO" id="GO:0008270">
    <property type="term" value="F:zinc ion binding"/>
    <property type="evidence" value="ECO:0007669"/>
    <property type="project" value="UniProtKB-KW"/>
</dbReference>
<dbReference type="VEuPathDB" id="FungiDB:sscle_05g042450"/>
<dbReference type="InterPro" id="IPR006600">
    <property type="entry name" value="HTH_CenpB_DNA-bd_dom"/>
</dbReference>
<dbReference type="KEGG" id="ssl:SS1G_12285"/>
<feature type="domain" description="CCHC-type" evidence="5">
    <location>
        <begin position="525"/>
        <end position="540"/>
    </location>
</feature>
<dbReference type="Gene3D" id="3.30.420.10">
    <property type="entry name" value="Ribonuclease H-like superfamily/Ribonuclease H"/>
    <property type="match status" value="1"/>
</dbReference>
<evidence type="ECO:0000256" key="1">
    <source>
        <dbReference type="ARBA" id="ARBA00004123"/>
    </source>
</evidence>
<dbReference type="InterPro" id="IPR036397">
    <property type="entry name" value="RNaseH_sf"/>
</dbReference>
<dbReference type="InterPro" id="IPR004875">
    <property type="entry name" value="DDE_SF_endonuclease_dom"/>
</dbReference>
<dbReference type="PROSITE" id="PS51253">
    <property type="entry name" value="HTH_CENPB"/>
    <property type="match status" value="1"/>
</dbReference>
<dbReference type="Pfam" id="PF03184">
    <property type="entry name" value="DDE_1"/>
    <property type="match status" value="1"/>
</dbReference>
<dbReference type="InterPro" id="IPR007889">
    <property type="entry name" value="HTH_Psq"/>
</dbReference>
<dbReference type="GO" id="GO:0003677">
    <property type="term" value="F:DNA binding"/>
    <property type="evidence" value="ECO:0007669"/>
    <property type="project" value="UniProtKB-KW"/>
</dbReference>
<dbReference type="SMART" id="SM00674">
    <property type="entry name" value="CENPB"/>
    <property type="match status" value="1"/>
</dbReference>
<dbReference type="EMBL" id="CP017818">
    <property type="protein sequence ID" value="APA09475.1"/>
    <property type="molecule type" value="Genomic_DNA"/>
</dbReference>
<organism evidence="7 8">
    <name type="scientific">Sclerotinia sclerotiorum (strain ATCC 18683 / 1980 / Ss-1)</name>
    <name type="common">White mold</name>
    <name type="synonym">Whetzelinia sclerotiorum</name>
    <dbReference type="NCBI Taxonomy" id="665079"/>
    <lineage>
        <taxon>Eukaryota</taxon>
        <taxon>Fungi</taxon>
        <taxon>Dikarya</taxon>
        <taxon>Ascomycota</taxon>
        <taxon>Pezizomycotina</taxon>
        <taxon>Leotiomycetes</taxon>
        <taxon>Helotiales</taxon>
        <taxon>Sclerotiniaceae</taxon>
        <taxon>Sclerotinia</taxon>
    </lineage>
</organism>
<dbReference type="OMA" id="HGLENIF"/>
<dbReference type="InterPro" id="IPR050863">
    <property type="entry name" value="CenT-Element_Derived"/>
</dbReference>
<keyword evidence="4" id="KW-0862">Zinc</keyword>
<dbReference type="RefSeq" id="XP_001587255.1">
    <property type="nucleotide sequence ID" value="XM_001587205.1"/>
</dbReference>
<dbReference type="PANTHER" id="PTHR19303:SF62">
    <property type="entry name" value="HTH CENPB-TYPE DOMAIN-CONTAINING PROTEIN-RELATED"/>
    <property type="match status" value="1"/>
</dbReference>
<name>A0A1D9Q3E8_SCLS1</name>
<evidence type="ECO:0000256" key="3">
    <source>
        <dbReference type="ARBA" id="ARBA00023242"/>
    </source>
</evidence>
<evidence type="ECO:0000256" key="2">
    <source>
        <dbReference type="ARBA" id="ARBA00023125"/>
    </source>
</evidence>
<dbReference type="SUPFAM" id="SSF46689">
    <property type="entry name" value="Homeodomain-like"/>
    <property type="match status" value="1"/>
</dbReference>
<evidence type="ECO:0000313" key="8">
    <source>
        <dbReference type="Proteomes" id="UP000177798"/>
    </source>
</evidence>
<dbReference type="AlphaFoldDB" id="A0A1D9Q3E8"/>
<gene>
    <name evidence="7" type="ORF">sscle_05g042450</name>
</gene>
<dbReference type="PROSITE" id="PS50158">
    <property type="entry name" value="ZF_CCHC"/>
    <property type="match status" value="1"/>
</dbReference>
<evidence type="ECO:0000256" key="4">
    <source>
        <dbReference type="PROSITE-ProRule" id="PRU00047"/>
    </source>
</evidence>
<evidence type="ECO:0000259" key="5">
    <source>
        <dbReference type="PROSITE" id="PS50158"/>
    </source>
</evidence>
<dbReference type="GO" id="GO:0005634">
    <property type="term" value="C:nucleus"/>
    <property type="evidence" value="ECO:0007669"/>
    <property type="project" value="UniProtKB-SubCell"/>
</dbReference>
<dbReference type="InterPro" id="IPR009057">
    <property type="entry name" value="Homeodomain-like_sf"/>
</dbReference>
<dbReference type="PANTHER" id="PTHR19303">
    <property type="entry name" value="TRANSPOSON"/>
    <property type="match status" value="1"/>
</dbReference>
<proteinExistence type="predicted"/>
<dbReference type="Pfam" id="PF03221">
    <property type="entry name" value="HTH_Tnp_Tc5"/>
    <property type="match status" value="1"/>
</dbReference>
<dbReference type="OrthoDB" id="3197907at2759"/>
<accession>A0A1D9Q3E8</accession>
<dbReference type="Proteomes" id="UP000177798">
    <property type="component" value="Chromosome 5"/>
</dbReference>
<sequence>MVSTLNERDIVMAMEAMAKDKNLSLRKAAKIYNITHTTLMRRMKGITPASEYRQKQHKITKIEEEVIIQHIIDMDERGFSPKFISVESMANHILESRGGKRVGKQWAYRFVNRHNILKTRFNRAYDFQRALCEDPKLINKWFQLFKNIKAKYGIQECDIWNFDETGFMMGVISSSMVITSADRRGKSKGIQPGNREWSTAIVCGNATGENIPPYLLVQGQMHLANWYSETDMPPEWVVKTTINGWTNNETGLEWLKHFDKHTKLRTKGAYRMLVLDGHESHESGPFQKYCIEHKIKAVGLPPHSSHLTQPLDVSCFSVLKRAYSKQIEGYMRMHINHISKVEFFIAFNAAYEQAITMENMKAGFRGAGLVPFNPDAVLSRMDIRIRTPTLPSLPPSHMPDWVSQTPHNATEALSQAFLVRSIIARHHSSSPTPIFKATDPLIKGVEYLASTVTILAFENHDLRLANTGLSKRRRAKKTQLRLGGALTIQEANDIISQKEVDVQIKRDRQQNGRNSNREASTNRCCSKCGITGHNARTCSNDNIDPKLLDSA</sequence>
<keyword evidence="4" id="KW-0479">Metal-binding</keyword>
<keyword evidence="4" id="KW-0863">Zinc-finger</keyword>
<keyword evidence="3" id="KW-0539">Nucleus</keyword>
<dbReference type="InterPro" id="IPR001878">
    <property type="entry name" value="Znf_CCHC"/>
</dbReference>
<dbReference type="Pfam" id="PF05225">
    <property type="entry name" value="HTH_psq"/>
    <property type="match status" value="1"/>
</dbReference>
<protein>
    <recommendedName>
        <fullName evidence="9">HTH CENPB-type domain-containing protein</fullName>
    </recommendedName>
</protein>
<comment type="subcellular location">
    <subcellularLocation>
        <location evidence="1">Nucleus</location>
    </subcellularLocation>
</comment>
<keyword evidence="2" id="KW-0238">DNA-binding</keyword>
<reference evidence="8" key="1">
    <citation type="journal article" date="2017" name="Genome Biol. Evol.">
        <title>The complete genome sequence of the phytopathogenic fungus Sclerotinia sclerotiorum reveals insights into the genome architecture of broad host range pathogens.</title>
        <authorList>
            <person name="Derbyshire M."/>
            <person name="Denton-Giles M."/>
            <person name="Hegedus D."/>
            <person name="Seifbarghy S."/>
            <person name="Rollins J."/>
            <person name="van Kan J."/>
            <person name="Seidl M.F."/>
            <person name="Faino L."/>
            <person name="Mbengue M."/>
            <person name="Navaud O."/>
            <person name="Raffaele S."/>
            <person name="Hammond-Kosack K."/>
            <person name="Heard S."/>
            <person name="Oliver R."/>
        </authorList>
    </citation>
    <scope>NUCLEOTIDE SEQUENCE [LARGE SCALE GENOMIC DNA]</scope>
    <source>
        <strain evidence="8">ATCC 18683 / 1980 / Ss-1</strain>
    </source>
</reference>
<feature type="domain" description="HTH CENPB-type" evidence="6">
    <location>
        <begin position="51"/>
        <end position="120"/>
    </location>
</feature>
<evidence type="ECO:0000313" key="7">
    <source>
        <dbReference type="EMBL" id="APA09475.1"/>
    </source>
</evidence>
<evidence type="ECO:0000259" key="6">
    <source>
        <dbReference type="PROSITE" id="PS51253"/>
    </source>
</evidence>